<proteinExistence type="predicted"/>
<dbReference type="GO" id="GO:0006487">
    <property type="term" value="P:protein N-linked glycosylation"/>
    <property type="evidence" value="ECO:0007669"/>
    <property type="project" value="TreeGrafter"/>
</dbReference>
<feature type="domain" description="Glycosyltransferase 2-like" evidence="1">
    <location>
        <begin position="7"/>
        <end position="164"/>
    </location>
</feature>
<accession>A0AA35WF52</accession>
<evidence type="ECO:0000313" key="3">
    <source>
        <dbReference type="Proteomes" id="UP001174909"/>
    </source>
</evidence>
<evidence type="ECO:0000259" key="1">
    <source>
        <dbReference type="Pfam" id="PF00535"/>
    </source>
</evidence>
<dbReference type="Gene3D" id="3.90.550.10">
    <property type="entry name" value="Spore Coat Polysaccharide Biosynthesis Protein SpsA, Chain A"/>
    <property type="match status" value="1"/>
</dbReference>
<dbReference type="Pfam" id="PF00535">
    <property type="entry name" value="Glycos_transf_2"/>
    <property type="match status" value="1"/>
</dbReference>
<sequence>MAAPYLSVIIPAYNESARIVSTLEAVSVYLQRQAYSWEIITVDDGSDDATAKIVEQWSCGREEFRLERIRHGGKGAAVRHGMLVATGEYRFMCDADLAMPISHLSDFLGCMSEGNDVVIGSRQIAGANRYGESHFRHLLGRAFNKTVQLIAVRGFQDTQCGFQVFQREGGGVAVSDAAHFWVGLRCGTAVSGTTTWLASSGDSNRMAARRGQQT</sequence>
<evidence type="ECO:0000313" key="2">
    <source>
        <dbReference type="EMBL" id="CAI8012265.1"/>
    </source>
</evidence>
<dbReference type="EMBL" id="CASHTH010001174">
    <property type="protein sequence ID" value="CAI8012265.1"/>
    <property type="molecule type" value="Genomic_DNA"/>
</dbReference>
<dbReference type="SUPFAM" id="SSF53448">
    <property type="entry name" value="Nucleotide-diphospho-sugar transferases"/>
    <property type="match status" value="1"/>
</dbReference>
<dbReference type="PANTHER" id="PTHR10859:SF91">
    <property type="entry name" value="DOLICHYL-PHOSPHATE BETA-GLUCOSYLTRANSFERASE"/>
    <property type="match status" value="1"/>
</dbReference>
<name>A0AA35WF52_GEOBA</name>
<keyword evidence="3" id="KW-1185">Reference proteome</keyword>
<dbReference type="InterPro" id="IPR029044">
    <property type="entry name" value="Nucleotide-diphossugar_trans"/>
</dbReference>
<reference evidence="2" key="1">
    <citation type="submission" date="2023-03" db="EMBL/GenBank/DDBJ databases">
        <authorList>
            <person name="Steffen K."/>
            <person name="Cardenas P."/>
        </authorList>
    </citation>
    <scope>NUCLEOTIDE SEQUENCE</scope>
</reference>
<dbReference type="Proteomes" id="UP001174909">
    <property type="component" value="Unassembled WGS sequence"/>
</dbReference>
<gene>
    <name evidence="2" type="ORF">GBAR_LOCUS7877</name>
</gene>
<dbReference type="PANTHER" id="PTHR10859">
    <property type="entry name" value="GLYCOSYL TRANSFERASE"/>
    <property type="match status" value="1"/>
</dbReference>
<comment type="caution">
    <text evidence="2">The sequence shown here is derived from an EMBL/GenBank/DDBJ whole genome shotgun (WGS) entry which is preliminary data.</text>
</comment>
<dbReference type="AlphaFoldDB" id="A0AA35WF52"/>
<protein>
    <submittedName>
        <fullName evidence="2">Dolichyl-phosphate beta-glucosyltransferase ALG5C</fullName>
    </submittedName>
</protein>
<dbReference type="InterPro" id="IPR001173">
    <property type="entry name" value="Glyco_trans_2-like"/>
</dbReference>
<organism evidence="2 3">
    <name type="scientific">Geodia barretti</name>
    <name type="common">Barrett's horny sponge</name>
    <dbReference type="NCBI Taxonomy" id="519541"/>
    <lineage>
        <taxon>Eukaryota</taxon>
        <taxon>Metazoa</taxon>
        <taxon>Porifera</taxon>
        <taxon>Demospongiae</taxon>
        <taxon>Heteroscleromorpha</taxon>
        <taxon>Tetractinellida</taxon>
        <taxon>Astrophorina</taxon>
        <taxon>Geodiidae</taxon>
        <taxon>Geodia</taxon>
    </lineage>
</organism>